<reference evidence="2" key="1">
    <citation type="journal article" date="2020" name="Nat. Ecol. Evol.">
        <title>Deeply conserved synteny resolves early events in vertebrate evolution.</title>
        <authorList>
            <person name="Simakov O."/>
            <person name="Marletaz F."/>
            <person name="Yue J.X."/>
            <person name="O'Connell B."/>
            <person name="Jenkins J."/>
            <person name="Brandt A."/>
            <person name="Calef R."/>
            <person name="Tung C.H."/>
            <person name="Huang T.K."/>
            <person name="Schmutz J."/>
            <person name="Satoh N."/>
            <person name="Yu J.K."/>
            <person name="Putnam N.H."/>
            <person name="Green R.E."/>
            <person name="Rokhsar D.S."/>
        </authorList>
    </citation>
    <scope>NUCLEOTIDE SEQUENCE [LARGE SCALE GENOMIC DNA]</scope>
    <source>
        <strain evidence="2">S238N-H82</strain>
    </source>
</reference>
<gene>
    <name evidence="3" type="primary">LOC118403039</name>
</gene>
<dbReference type="RefSeq" id="XP_035657368.1">
    <property type="nucleotide sequence ID" value="XM_035801475.1"/>
</dbReference>
<dbReference type="PANTHER" id="PTHR34487">
    <property type="entry name" value="ACYL-ACP THIOESTERASE"/>
    <property type="match status" value="1"/>
</dbReference>
<accession>A0A9J7KF74</accession>
<sequence>MGQHNIPLPLVKGHRLVLCKEDLEELQDGGFSVLSHAFRQEGLSRSLVAAQGLKMKTRLSEDGTKLIATYELHPFDFDRSGRVQAWTFLRMLEFARIAAIRPLIKEHTGPQNDGATAFVRYQKVEFTPRFYAVVKPDSSLMMSTYLGYVGRSSLFYNYDIRSNTSNDIIGRSSTQMVRVNRQTRRPIAWPDELIENLSKEGHDRPTIPGPFKERPAPMFACNITVNNSDIDVRQHTNQSAYLRYCLDAAAAAARKNVFSVVKDTALCPIRKVGILYQREALIGDELTVEVWEDQGCAETLCFQIKRGEEEITQVTVQFYTEKAKLFWHLKLWILAAIIDSNQLAILSGDKARLRIPGLLETVTGFARYQEFRIEPAFYTKLRAGDRVTSTMSVSHVGRTSWLLEGDLRLASTGESLCCSLGQGVLVNIATRKPTAVPDNLRKLFPKKDSLPRLDVPTPLRPGETHRHDFVALPSDSDANEHTNFTTYIRFCVDAIATLVRKGIFLKKDPSRVKKISLLFQNETKEGENVTVEAAEDSGRPHCLHFQVKRESNVTPWKLALLIGFARLAAITEKSVFLLPGYLKTITSFLRYQEFLLEPAFYTDVKPRSSVVVTVGVGHVGRTSYELKGDVRLAGSGVVLCRFSVMSVVVDITTRRPVPLPETLRRRGTGPRPTSCLPFASELPVTHSQRFDVRESDLDFNGHTNQSKYIRFCCDAAASAVKSGRYPSLKGDLLSHRLKKIAMLYENEALLGDPLQVESWEIPSKPVSLGFKVRRGDDDIIQGLFELYGEHAQRAKL</sequence>
<dbReference type="AlphaFoldDB" id="A0A9J7KF74"/>
<dbReference type="InterPro" id="IPR029069">
    <property type="entry name" value="HotDog_dom_sf"/>
</dbReference>
<dbReference type="PANTHER" id="PTHR34487:SF1">
    <property type="entry name" value="ACYL-ACP THIOESTERASE"/>
    <property type="match status" value="1"/>
</dbReference>
<feature type="domain" description="Acyl-ACP thioesterase-like C-terminal" evidence="1">
    <location>
        <begin position="686"/>
        <end position="760"/>
    </location>
</feature>
<keyword evidence="2" id="KW-1185">Reference proteome</keyword>
<dbReference type="Gene3D" id="3.10.129.10">
    <property type="entry name" value="Hotdog Thioesterase"/>
    <property type="match status" value="4"/>
</dbReference>
<dbReference type="Pfam" id="PF20791">
    <property type="entry name" value="Acyl-ACP_TE_C"/>
    <property type="match status" value="1"/>
</dbReference>
<evidence type="ECO:0000313" key="3">
    <source>
        <dbReference type="RefSeq" id="XP_035657368.1"/>
    </source>
</evidence>
<proteinExistence type="predicted"/>
<reference evidence="3" key="2">
    <citation type="submission" date="2025-08" db="UniProtKB">
        <authorList>
            <consortium name="RefSeq"/>
        </authorList>
    </citation>
    <scope>IDENTIFICATION</scope>
    <source>
        <strain evidence="3">S238N-H82</strain>
        <tissue evidence="3">Testes</tissue>
    </source>
</reference>
<dbReference type="GeneID" id="118403039"/>
<dbReference type="SUPFAM" id="SSF54637">
    <property type="entry name" value="Thioesterase/thiol ester dehydrase-isomerase"/>
    <property type="match status" value="6"/>
</dbReference>
<dbReference type="Proteomes" id="UP000001554">
    <property type="component" value="Chromosome 16"/>
</dbReference>
<dbReference type="InterPro" id="IPR049427">
    <property type="entry name" value="Acyl-ACP_TE_C"/>
</dbReference>
<name>A0A9J7KF74_BRAFL</name>
<evidence type="ECO:0000259" key="1">
    <source>
        <dbReference type="Pfam" id="PF20791"/>
    </source>
</evidence>
<dbReference type="OrthoDB" id="5975054at2759"/>
<evidence type="ECO:0000313" key="2">
    <source>
        <dbReference type="Proteomes" id="UP000001554"/>
    </source>
</evidence>
<protein>
    <submittedName>
        <fullName evidence="3">Uncharacterized protein LOC118403039</fullName>
    </submittedName>
</protein>
<dbReference type="KEGG" id="bfo:118403039"/>
<organism evidence="2 3">
    <name type="scientific">Branchiostoma floridae</name>
    <name type="common">Florida lancelet</name>
    <name type="synonym">Amphioxus</name>
    <dbReference type="NCBI Taxonomy" id="7739"/>
    <lineage>
        <taxon>Eukaryota</taxon>
        <taxon>Metazoa</taxon>
        <taxon>Chordata</taxon>
        <taxon>Cephalochordata</taxon>
        <taxon>Leptocardii</taxon>
        <taxon>Amphioxiformes</taxon>
        <taxon>Branchiostomatidae</taxon>
        <taxon>Branchiostoma</taxon>
    </lineage>
</organism>